<evidence type="ECO:0000256" key="22">
    <source>
        <dbReference type="ARBA" id="ARBA00036475"/>
    </source>
</evidence>
<comment type="catalytic activity">
    <reaction evidence="21">
        <text>prostaglandin H2 = (12S)-hydroxy-(5Z,8E,10E)-heptadecatrienoate + malonaldehyde</text>
        <dbReference type="Rhea" id="RHEA:48644"/>
        <dbReference type="ChEBI" id="CHEBI:57405"/>
        <dbReference type="ChEBI" id="CHEBI:90694"/>
        <dbReference type="ChEBI" id="CHEBI:566274"/>
    </reaction>
</comment>
<keyword evidence="7" id="KW-0349">Heme</keyword>
<evidence type="ECO:0000256" key="11">
    <source>
        <dbReference type="ARBA" id="ARBA00022832"/>
    </source>
</evidence>
<keyword evidence="6" id="KW-0275">Fatty acid biosynthesis</keyword>
<sequence length="170" mass="19426">MGQAFIFLLAGYETTSSTLAFAAYLLAIHQDCQEKLQREVDEFYARHVHIFTALLSQLSVQELQYLDMVISETLRMLACDAAKDWNVNGHFIPAGATVAIPAGYIYYDPEYWPEPEKFLPKRFTAKAKSQRHPFTYFPFGAGPWSCIAMRLALLEEKIAMIQAVQKFTFQ</sequence>
<keyword evidence="5" id="KW-0644">Prostaglandin metabolism</keyword>
<dbReference type="EC" id="5.3.99.5" evidence="23"/>
<evidence type="ECO:0000256" key="17">
    <source>
        <dbReference type="ARBA" id="ARBA00023136"/>
    </source>
</evidence>
<organism evidence="27 28">
    <name type="scientific">Polyodon spathula</name>
    <name type="common">North American paddlefish</name>
    <name type="synonym">Squalus spathula</name>
    <dbReference type="NCBI Taxonomy" id="7913"/>
    <lineage>
        <taxon>Eukaryota</taxon>
        <taxon>Metazoa</taxon>
        <taxon>Chordata</taxon>
        <taxon>Craniata</taxon>
        <taxon>Vertebrata</taxon>
        <taxon>Euteleostomi</taxon>
        <taxon>Actinopterygii</taxon>
        <taxon>Chondrostei</taxon>
        <taxon>Acipenseriformes</taxon>
        <taxon>Polyodontidae</taxon>
        <taxon>Polyodon</taxon>
    </lineage>
</organism>
<dbReference type="InterPro" id="IPR002401">
    <property type="entry name" value="Cyt_P450_E_grp-I"/>
</dbReference>
<keyword evidence="6" id="KW-0444">Lipid biosynthesis</keyword>
<keyword evidence="10" id="KW-0256">Endoplasmic reticulum</keyword>
<comment type="catalytic activity">
    <reaction evidence="1">
        <text>a hydroperoxyeicosatetraenoate = an oxoeicosatetraenoate + H2O</text>
        <dbReference type="Rhea" id="RHEA:55556"/>
        <dbReference type="ChEBI" id="CHEBI:15377"/>
        <dbReference type="ChEBI" id="CHEBI:59720"/>
        <dbReference type="ChEBI" id="CHEBI:131859"/>
        <dbReference type="EC" id="4.2.1.152"/>
    </reaction>
    <physiologicalReaction direction="left-to-right" evidence="1">
        <dbReference type="Rhea" id="RHEA:55557"/>
    </physiologicalReaction>
</comment>
<protein>
    <recommendedName>
        <fullName evidence="24">Thromboxane-A synthase</fullName>
        <ecNumber evidence="23">5.3.99.5</ecNumber>
    </recommendedName>
    <alternativeName>
        <fullName evidence="25">Cytochrome P450 5A1</fullName>
    </alternativeName>
</protein>
<evidence type="ECO:0000256" key="23">
    <source>
        <dbReference type="ARBA" id="ARBA00038872"/>
    </source>
</evidence>
<evidence type="ECO:0000313" key="27">
    <source>
        <dbReference type="EMBL" id="MBN3280466.1"/>
    </source>
</evidence>
<evidence type="ECO:0000256" key="16">
    <source>
        <dbReference type="ARBA" id="ARBA00023098"/>
    </source>
</evidence>
<dbReference type="PANTHER" id="PTHR24302">
    <property type="entry name" value="CYTOCHROME P450 FAMILY 3"/>
    <property type="match status" value="1"/>
</dbReference>
<keyword evidence="18" id="KW-0413">Isomerase</keyword>
<evidence type="ECO:0000256" key="14">
    <source>
        <dbReference type="ARBA" id="ARBA00023004"/>
    </source>
</evidence>
<evidence type="ECO:0000256" key="19">
    <source>
        <dbReference type="ARBA" id="ARBA00023239"/>
    </source>
</evidence>
<dbReference type="EMBL" id="JAAWVQ010099166">
    <property type="protein sequence ID" value="MBN3280466.1"/>
    <property type="molecule type" value="Genomic_DNA"/>
</dbReference>
<evidence type="ECO:0000256" key="2">
    <source>
        <dbReference type="ARBA" id="ARBA00004477"/>
    </source>
</evidence>
<dbReference type="InterPro" id="IPR036396">
    <property type="entry name" value="Cyt_P450_sf"/>
</dbReference>
<keyword evidence="19" id="KW-0456">Lyase</keyword>
<evidence type="ECO:0000256" key="26">
    <source>
        <dbReference type="ARBA" id="ARBA00054825"/>
    </source>
</evidence>
<dbReference type="PRINTS" id="PR00463">
    <property type="entry name" value="EP450I"/>
</dbReference>
<keyword evidence="28" id="KW-1185">Reference proteome</keyword>
<comment type="function">
    <text evidence="26">Catalyzes the conversion of prostaglandin H2 (PGH2) to thromboxane A2 (TXA2), a potent inducer of blood vessel constriction and platelet aggregation. Also cleaves PGH2 to 12-hydroxy-heptadecatrienoicacid (12-HHT) and malondialdehyde, which is known to act as a mediator of DNA damage. 12-HHT and malondialdehyde are formed stoichiometrically in the same amounts as TXA2. Additionally, displays dehydratase activity, toward (15S)-hydroperoxy-(5Z,8Z,11Z,13E)-eicosatetraenoate (15(S)-HPETE) producing 15-KETE and 15-HETE.</text>
</comment>
<evidence type="ECO:0000256" key="13">
    <source>
        <dbReference type="ARBA" id="ARBA00023002"/>
    </source>
</evidence>
<evidence type="ECO:0000256" key="3">
    <source>
        <dbReference type="ARBA" id="ARBA00010617"/>
    </source>
</evidence>
<keyword evidence="13" id="KW-0560">Oxidoreductase</keyword>
<keyword evidence="17" id="KW-0472">Membrane</keyword>
<evidence type="ECO:0000256" key="1">
    <source>
        <dbReference type="ARBA" id="ARBA00001719"/>
    </source>
</evidence>
<evidence type="ECO:0000256" key="9">
    <source>
        <dbReference type="ARBA" id="ARBA00022723"/>
    </source>
</evidence>
<evidence type="ECO:0000256" key="5">
    <source>
        <dbReference type="ARBA" id="ARBA00022501"/>
    </source>
</evidence>
<evidence type="ECO:0000256" key="15">
    <source>
        <dbReference type="ARBA" id="ARBA00023033"/>
    </source>
</evidence>
<keyword evidence="6" id="KW-0643">Prostaglandin biosynthesis</keyword>
<comment type="similarity">
    <text evidence="3">Belongs to the cytochrome P450 family.</text>
</comment>
<dbReference type="Proteomes" id="UP001166093">
    <property type="component" value="Unassembled WGS sequence"/>
</dbReference>
<keyword evidence="16" id="KW-0443">Lipid metabolism</keyword>
<evidence type="ECO:0000256" key="8">
    <source>
        <dbReference type="ARBA" id="ARBA00022692"/>
    </source>
</evidence>
<dbReference type="SUPFAM" id="SSF48264">
    <property type="entry name" value="Cytochrome P450"/>
    <property type="match status" value="1"/>
</dbReference>
<evidence type="ECO:0000256" key="18">
    <source>
        <dbReference type="ARBA" id="ARBA00023235"/>
    </source>
</evidence>
<keyword evidence="11" id="KW-0276">Fatty acid metabolism</keyword>
<dbReference type="InterPro" id="IPR001128">
    <property type="entry name" value="Cyt_P450"/>
</dbReference>
<feature type="non-terminal residue" evidence="27">
    <location>
        <position position="1"/>
    </location>
</feature>
<comment type="catalytic activity">
    <reaction evidence="20">
        <text>(15S)-hydroperoxy-(5Z,8Z,11Z,13E)-eicosatetraenoate + AH2 = (15S)-hydroxy-(5Z,8Z,11Z,13E)-eicosatetraenoate + A + H2O</text>
        <dbReference type="Rhea" id="RHEA:48856"/>
        <dbReference type="ChEBI" id="CHEBI:13193"/>
        <dbReference type="ChEBI" id="CHEBI:15377"/>
        <dbReference type="ChEBI" id="CHEBI:17499"/>
        <dbReference type="ChEBI" id="CHEBI:57409"/>
        <dbReference type="ChEBI" id="CHEBI:57446"/>
    </reaction>
    <physiologicalReaction direction="left-to-right" evidence="20">
        <dbReference type="Rhea" id="RHEA:48857"/>
    </physiologicalReaction>
</comment>
<keyword evidence="8" id="KW-0812">Transmembrane</keyword>
<evidence type="ECO:0000256" key="10">
    <source>
        <dbReference type="ARBA" id="ARBA00022824"/>
    </source>
</evidence>
<comment type="subunit">
    <text evidence="4">Monomer.</text>
</comment>
<evidence type="ECO:0000256" key="6">
    <source>
        <dbReference type="ARBA" id="ARBA00022585"/>
    </source>
</evidence>
<feature type="non-terminal residue" evidence="27">
    <location>
        <position position="170"/>
    </location>
</feature>
<evidence type="ECO:0000256" key="21">
    <source>
        <dbReference type="ARBA" id="ARBA00036424"/>
    </source>
</evidence>
<name>A0ABS2Y2H1_POLSP</name>
<dbReference type="Pfam" id="PF00067">
    <property type="entry name" value="p450"/>
    <property type="match status" value="1"/>
</dbReference>
<keyword evidence="9" id="KW-0479">Metal-binding</keyword>
<keyword evidence="12" id="KW-1133">Transmembrane helix</keyword>
<keyword evidence="15" id="KW-0503">Monooxygenase</keyword>
<accession>A0ABS2Y2H1</accession>
<evidence type="ECO:0000256" key="20">
    <source>
        <dbReference type="ARBA" id="ARBA00036380"/>
    </source>
</evidence>
<dbReference type="PRINTS" id="PR00385">
    <property type="entry name" value="P450"/>
</dbReference>
<comment type="catalytic activity">
    <reaction evidence="22">
        <text>prostaglandin H2 = thromboxane A2</text>
        <dbReference type="Rhea" id="RHEA:17137"/>
        <dbReference type="ChEBI" id="CHEBI:57405"/>
        <dbReference type="ChEBI" id="CHEBI:57445"/>
        <dbReference type="EC" id="5.3.99.5"/>
    </reaction>
    <physiologicalReaction direction="left-to-right" evidence="22">
        <dbReference type="Rhea" id="RHEA:17138"/>
    </physiologicalReaction>
</comment>
<dbReference type="Gene3D" id="1.10.630.10">
    <property type="entry name" value="Cytochrome P450"/>
    <property type="match status" value="1"/>
</dbReference>
<evidence type="ECO:0000256" key="12">
    <source>
        <dbReference type="ARBA" id="ARBA00022989"/>
    </source>
</evidence>
<evidence type="ECO:0000313" key="28">
    <source>
        <dbReference type="Proteomes" id="UP001166093"/>
    </source>
</evidence>
<dbReference type="InterPro" id="IPR050705">
    <property type="entry name" value="Cytochrome_P450_3A"/>
</dbReference>
<gene>
    <name evidence="27" type="primary">Tbxas1</name>
    <name evidence="27" type="ORF">GTO93_0013302</name>
</gene>
<evidence type="ECO:0000256" key="7">
    <source>
        <dbReference type="ARBA" id="ARBA00022617"/>
    </source>
</evidence>
<proteinExistence type="inferred from homology"/>
<evidence type="ECO:0000256" key="25">
    <source>
        <dbReference type="ARBA" id="ARBA00042726"/>
    </source>
</evidence>
<reference evidence="27" key="1">
    <citation type="journal article" date="2021" name="Cell">
        <title>Tracing the genetic footprints of vertebrate landing in non-teleost ray-finned fishes.</title>
        <authorList>
            <person name="Bi X."/>
            <person name="Wang K."/>
            <person name="Yang L."/>
            <person name="Pan H."/>
            <person name="Jiang H."/>
            <person name="Wei Q."/>
            <person name="Fang M."/>
            <person name="Yu H."/>
            <person name="Zhu C."/>
            <person name="Cai Y."/>
            <person name="He Y."/>
            <person name="Gan X."/>
            <person name="Zeng H."/>
            <person name="Yu D."/>
            <person name="Zhu Y."/>
            <person name="Jiang H."/>
            <person name="Qiu Q."/>
            <person name="Yang H."/>
            <person name="Zhang Y.E."/>
            <person name="Wang W."/>
            <person name="Zhu M."/>
            <person name="He S."/>
            <person name="Zhang G."/>
        </authorList>
    </citation>
    <scope>NUCLEOTIDE SEQUENCE</scope>
    <source>
        <strain evidence="27">Pddl_001</strain>
    </source>
</reference>
<evidence type="ECO:0000256" key="24">
    <source>
        <dbReference type="ARBA" id="ARBA00040834"/>
    </source>
</evidence>
<keyword evidence="14" id="KW-0408">Iron</keyword>
<dbReference type="PANTHER" id="PTHR24302:SF47">
    <property type="entry name" value="CYTOCHROME P450"/>
    <property type="match status" value="1"/>
</dbReference>
<evidence type="ECO:0000256" key="4">
    <source>
        <dbReference type="ARBA" id="ARBA00011245"/>
    </source>
</evidence>
<comment type="caution">
    <text evidence="27">The sequence shown here is derived from an EMBL/GenBank/DDBJ whole genome shotgun (WGS) entry which is preliminary data.</text>
</comment>
<comment type="subcellular location">
    <subcellularLocation>
        <location evidence="2">Endoplasmic reticulum membrane</location>
        <topology evidence="2">Multi-pass membrane protein</topology>
    </subcellularLocation>
</comment>